<dbReference type="EMBL" id="BAAALS010000025">
    <property type="protein sequence ID" value="GAA1768452.1"/>
    <property type="molecule type" value="Genomic_DNA"/>
</dbReference>
<dbReference type="InterPro" id="IPR023631">
    <property type="entry name" value="Amidase_dom"/>
</dbReference>
<dbReference type="PANTHER" id="PTHR11895">
    <property type="entry name" value="TRANSAMIDASE"/>
    <property type="match status" value="1"/>
</dbReference>
<dbReference type="PANTHER" id="PTHR11895:SF7">
    <property type="entry name" value="GLUTAMYL-TRNA(GLN) AMIDOTRANSFERASE SUBUNIT A, MITOCHONDRIAL"/>
    <property type="match status" value="1"/>
</dbReference>
<dbReference type="SUPFAM" id="SSF75304">
    <property type="entry name" value="Amidase signature (AS) enzymes"/>
    <property type="match status" value="1"/>
</dbReference>
<gene>
    <name evidence="4" type="ORF">GCM10009681_44610</name>
</gene>
<dbReference type="Proteomes" id="UP001500655">
    <property type="component" value="Unassembled WGS sequence"/>
</dbReference>
<dbReference type="Pfam" id="PF01425">
    <property type="entry name" value="Amidase"/>
    <property type="match status" value="3"/>
</dbReference>
<sequence>MRGGDTVWAVSDIRTWPSLTAVDLADLVRRREVSALEAVDAALRRLDEVDGALRAFRDVWPDDARRAARAVDRAVAGGDRPALAGVPIAVKTWDGLDSPQARALLLAGCVPVGSTAVPRREVDWQTWGHTDRGPTANPWRADRSPGGSSAGSAVAVAAGVVPLATGTDGAGSIRIPAAWCGVIGVKATHRSGLRAGGPLARSAADAGAYLRLTVGRLSGERGRAPLRAAWSADLGYAETEADVAAVARAAAERLAGAGVITWVPEPVVLVDPEPAWRAGGGDPENARRLAALFERVDVLFTPTTPGAPHGHAGPGQQMNVSLTWAFNLSGHPAASLPAGRDRVGLPVGLHCVARHDREGDLMRIATALQWLAPWPLPPLKYDDA</sequence>
<evidence type="ECO:0000256" key="2">
    <source>
        <dbReference type="SAM" id="MobiDB-lite"/>
    </source>
</evidence>
<comment type="caution">
    <text evidence="4">The sequence shown here is derived from an EMBL/GenBank/DDBJ whole genome shotgun (WGS) entry which is preliminary data.</text>
</comment>
<name>A0ABP4X307_9ACTN</name>
<comment type="similarity">
    <text evidence="1">Belongs to the amidase family.</text>
</comment>
<reference evidence="5" key="1">
    <citation type="journal article" date="2019" name="Int. J. Syst. Evol. Microbiol.">
        <title>The Global Catalogue of Microorganisms (GCM) 10K type strain sequencing project: providing services to taxonomists for standard genome sequencing and annotation.</title>
        <authorList>
            <consortium name="The Broad Institute Genomics Platform"/>
            <consortium name="The Broad Institute Genome Sequencing Center for Infectious Disease"/>
            <person name="Wu L."/>
            <person name="Ma J."/>
        </authorList>
    </citation>
    <scope>NUCLEOTIDE SEQUENCE [LARGE SCALE GENOMIC DNA]</scope>
    <source>
        <strain evidence="5">JCM 13249</strain>
    </source>
</reference>
<protein>
    <recommendedName>
        <fullName evidence="3">Amidase domain-containing protein</fullName>
    </recommendedName>
</protein>
<feature type="domain" description="Amidase" evidence="3">
    <location>
        <begin position="286"/>
        <end position="361"/>
    </location>
</feature>
<feature type="domain" description="Amidase" evidence="3">
    <location>
        <begin position="37"/>
        <end position="91"/>
    </location>
</feature>
<keyword evidence="5" id="KW-1185">Reference proteome</keyword>
<feature type="domain" description="Amidase" evidence="3">
    <location>
        <begin position="97"/>
        <end position="258"/>
    </location>
</feature>
<feature type="region of interest" description="Disordered" evidence="2">
    <location>
        <begin position="127"/>
        <end position="148"/>
    </location>
</feature>
<evidence type="ECO:0000256" key="1">
    <source>
        <dbReference type="ARBA" id="ARBA00009199"/>
    </source>
</evidence>
<dbReference type="Gene3D" id="3.90.1300.10">
    <property type="entry name" value="Amidase signature (AS) domain"/>
    <property type="match status" value="2"/>
</dbReference>
<organism evidence="4 5">
    <name type="scientific">Luedemannella helvata</name>
    <dbReference type="NCBI Taxonomy" id="349315"/>
    <lineage>
        <taxon>Bacteria</taxon>
        <taxon>Bacillati</taxon>
        <taxon>Actinomycetota</taxon>
        <taxon>Actinomycetes</taxon>
        <taxon>Micromonosporales</taxon>
        <taxon>Micromonosporaceae</taxon>
        <taxon>Luedemannella</taxon>
    </lineage>
</organism>
<dbReference type="InterPro" id="IPR036928">
    <property type="entry name" value="AS_sf"/>
</dbReference>
<proteinExistence type="inferred from homology"/>
<evidence type="ECO:0000313" key="4">
    <source>
        <dbReference type="EMBL" id="GAA1768452.1"/>
    </source>
</evidence>
<accession>A0ABP4X307</accession>
<evidence type="ECO:0000313" key="5">
    <source>
        <dbReference type="Proteomes" id="UP001500655"/>
    </source>
</evidence>
<dbReference type="InterPro" id="IPR000120">
    <property type="entry name" value="Amidase"/>
</dbReference>
<evidence type="ECO:0000259" key="3">
    <source>
        <dbReference type="Pfam" id="PF01425"/>
    </source>
</evidence>